<dbReference type="AlphaFoldDB" id="A0A165UFT3"/>
<keyword evidence="2" id="KW-1185">Reference proteome</keyword>
<proteinExistence type="predicted"/>
<evidence type="ECO:0000313" key="1">
    <source>
        <dbReference type="EMBL" id="KZT28086.1"/>
    </source>
</evidence>
<accession>A0A165UFT3</accession>
<dbReference type="Proteomes" id="UP000076761">
    <property type="component" value="Unassembled WGS sequence"/>
</dbReference>
<sequence length="176" mass="19863">MLLHSHQPYPHRKRRNIIGCPSIFAIAFGNYAGLQLSPDMILPAYGGFHIKVLTIVRACHGILCETIKYITRSCICRFAERVKYPGCLDHPDSLREPPPTSIRSVISSYLHEKPKHFYGRSSTWALQNRPGLVALHFRPFGGICPLDAHQSLTTVSKLPIIISEPICLLLIYEVNF</sequence>
<dbReference type="InParanoid" id="A0A165UFT3"/>
<reference evidence="1 2" key="1">
    <citation type="journal article" date="2016" name="Mol. Biol. Evol.">
        <title>Comparative Genomics of Early-Diverging Mushroom-Forming Fungi Provides Insights into the Origins of Lignocellulose Decay Capabilities.</title>
        <authorList>
            <person name="Nagy L.G."/>
            <person name="Riley R."/>
            <person name="Tritt A."/>
            <person name="Adam C."/>
            <person name="Daum C."/>
            <person name="Floudas D."/>
            <person name="Sun H."/>
            <person name="Yadav J.S."/>
            <person name="Pangilinan J."/>
            <person name="Larsson K.H."/>
            <person name="Matsuura K."/>
            <person name="Barry K."/>
            <person name="Labutti K."/>
            <person name="Kuo R."/>
            <person name="Ohm R.A."/>
            <person name="Bhattacharya S.S."/>
            <person name="Shirouzu T."/>
            <person name="Yoshinaga Y."/>
            <person name="Martin F.M."/>
            <person name="Grigoriev I.V."/>
            <person name="Hibbett D.S."/>
        </authorList>
    </citation>
    <scope>NUCLEOTIDE SEQUENCE [LARGE SCALE GENOMIC DNA]</scope>
    <source>
        <strain evidence="1 2">HHB14362 ss-1</strain>
    </source>
</reference>
<organism evidence="1 2">
    <name type="scientific">Neolentinus lepideus HHB14362 ss-1</name>
    <dbReference type="NCBI Taxonomy" id="1314782"/>
    <lineage>
        <taxon>Eukaryota</taxon>
        <taxon>Fungi</taxon>
        <taxon>Dikarya</taxon>
        <taxon>Basidiomycota</taxon>
        <taxon>Agaricomycotina</taxon>
        <taxon>Agaricomycetes</taxon>
        <taxon>Gloeophyllales</taxon>
        <taxon>Gloeophyllaceae</taxon>
        <taxon>Neolentinus</taxon>
    </lineage>
</organism>
<dbReference type="EMBL" id="KV425559">
    <property type="protein sequence ID" value="KZT28086.1"/>
    <property type="molecule type" value="Genomic_DNA"/>
</dbReference>
<protein>
    <submittedName>
        <fullName evidence="1">Uncharacterized protein</fullName>
    </submittedName>
</protein>
<evidence type="ECO:0000313" key="2">
    <source>
        <dbReference type="Proteomes" id="UP000076761"/>
    </source>
</evidence>
<gene>
    <name evidence="1" type="ORF">NEOLEDRAFT_1146104</name>
</gene>
<name>A0A165UFT3_9AGAM</name>